<accession>A0A7R9INR8</accession>
<protein>
    <submittedName>
        <fullName evidence="1">Uncharacterized protein</fullName>
    </submittedName>
</protein>
<name>A0A7R9INR8_9NEOP</name>
<proteinExistence type="predicted"/>
<organism evidence="1">
    <name type="scientific">Timema tahoe</name>
    <dbReference type="NCBI Taxonomy" id="61484"/>
    <lineage>
        <taxon>Eukaryota</taxon>
        <taxon>Metazoa</taxon>
        <taxon>Ecdysozoa</taxon>
        <taxon>Arthropoda</taxon>
        <taxon>Hexapoda</taxon>
        <taxon>Insecta</taxon>
        <taxon>Pterygota</taxon>
        <taxon>Neoptera</taxon>
        <taxon>Polyneoptera</taxon>
        <taxon>Phasmatodea</taxon>
        <taxon>Timematodea</taxon>
        <taxon>Timematoidea</taxon>
        <taxon>Timematidae</taxon>
        <taxon>Timema</taxon>
    </lineage>
</organism>
<gene>
    <name evidence="1" type="ORF">TTEB3V08_LOCUS9728</name>
</gene>
<evidence type="ECO:0000313" key="1">
    <source>
        <dbReference type="EMBL" id="CAD7461825.1"/>
    </source>
</evidence>
<sequence>MAQIFMVEGVAQP</sequence>
<reference evidence="1" key="1">
    <citation type="submission" date="2020-11" db="EMBL/GenBank/DDBJ databases">
        <authorList>
            <person name="Tran Van P."/>
        </authorList>
    </citation>
    <scope>NUCLEOTIDE SEQUENCE</scope>
</reference>
<dbReference type="EMBL" id="OE005257">
    <property type="protein sequence ID" value="CAD7461825.1"/>
    <property type="molecule type" value="Genomic_DNA"/>
</dbReference>